<reference evidence="1" key="1">
    <citation type="submission" date="2015-10" db="EMBL/GenBank/DDBJ databases">
        <authorList>
            <person name="Gilbert D.G."/>
        </authorList>
    </citation>
    <scope>NUCLEOTIDE SEQUENCE</scope>
    <source>
        <strain evidence="1">Phyl III-seqv23</strain>
    </source>
</reference>
<organism evidence="1">
    <name type="scientific">Ralstonia solanacearum</name>
    <name type="common">Pseudomonas solanacearum</name>
    <dbReference type="NCBI Taxonomy" id="305"/>
    <lineage>
        <taxon>Bacteria</taxon>
        <taxon>Pseudomonadati</taxon>
        <taxon>Pseudomonadota</taxon>
        <taxon>Betaproteobacteria</taxon>
        <taxon>Burkholderiales</taxon>
        <taxon>Burkholderiaceae</taxon>
        <taxon>Ralstonia</taxon>
        <taxon>Ralstonia solanacearum species complex</taxon>
    </lineage>
</organism>
<dbReference type="EMBL" id="LN899820">
    <property type="protein sequence ID" value="CUV53893.1"/>
    <property type="molecule type" value="Genomic_DNA"/>
</dbReference>
<evidence type="ECO:0000313" key="1">
    <source>
        <dbReference type="EMBL" id="CUV53893.1"/>
    </source>
</evidence>
<gene>
    <name evidence="1" type="ORF">RUN215_v1_190012</name>
</gene>
<dbReference type="AlphaFoldDB" id="A0A0S4WR27"/>
<accession>A0A0S4WR27</accession>
<protein>
    <submittedName>
        <fullName evidence="1">Uncharacterized protein</fullName>
    </submittedName>
</protein>
<name>A0A0S4WR27_RALSL</name>
<sequence>MLFPNLFFICVPYGDVETQPLSYRTLCVKMNAQSVGNRQVLIQTLLGVSVSACDYVPVRDEIPSLVPIDRESGC</sequence>
<proteinExistence type="predicted"/>